<accession>K8X706</accession>
<evidence type="ECO:0000313" key="6">
    <source>
        <dbReference type="Proteomes" id="UP000005951"/>
    </source>
</evidence>
<dbReference type="SMART" id="SM00421">
    <property type="entry name" value="HTH_LUXR"/>
    <property type="match status" value="1"/>
</dbReference>
<dbReference type="PROSITE" id="PS00622">
    <property type="entry name" value="HTH_LUXR_1"/>
    <property type="match status" value="1"/>
</dbReference>
<evidence type="ECO:0000259" key="4">
    <source>
        <dbReference type="PROSITE" id="PS50043"/>
    </source>
</evidence>
<dbReference type="SUPFAM" id="SSF48452">
    <property type="entry name" value="TPR-like"/>
    <property type="match status" value="1"/>
</dbReference>
<dbReference type="Gene3D" id="1.25.40.10">
    <property type="entry name" value="Tetratricopeptide repeat domain"/>
    <property type="match status" value="1"/>
</dbReference>
<gene>
    <name evidence="5" type="ORF">WSS_A37956</name>
</gene>
<dbReference type="PROSITE" id="PS50043">
    <property type="entry name" value="HTH_LUXR_2"/>
    <property type="match status" value="1"/>
</dbReference>
<keyword evidence="1" id="KW-0805">Transcription regulation</keyword>
<dbReference type="PANTHER" id="PTHR44688:SF16">
    <property type="entry name" value="DNA-BINDING TRANSCRIPTIONAL ACTIVATOR DEVR_DOSR"/>
    <property type="match status" value="1"/>
</dbReference>
<comment type="caution">
    <text evidence="5">The sequence shown here is derived from an EMBL/GenBank/DDBJ whole genome shotgun (WGS) entry which is preliminary data.</text>
</comment>
<reference evidence="5 6" key="1">
    <citation type="journal article" date="2013" name="Genome Announc.">
        <title>Draft Genome Sequence of Rhodococcus opacus Strain M213 Shows a Diverse Catabolic Potential.</title>
        <authorList>
            <person name="Pathak A."/>
            <person name="Green S.J."/>
            <person name="Ogram A."/>
            <person name="Chauhan A."/>
        </authorList>
    </citation>
    <scope>NUCLEOTIDE SEQUENCE [LARGE SCALE GENOMIC DNA]</scope>
    <source>
        <strain evidence="5 6">M213</strain>
    </source>
</reference>
<dbReference type="PRINTS" id="PR00038">
    <property type="entry name" value="HTHLUXR"/>
</dbReference>
<dbReference type="Gene3D" id="1.10.10.10">
    <property type="entry name" value="Winged helix-like DNA-binding domain superfamily/Winged helix DNA-binding domain"/>
    <property type="match status" value="1"/>
</dbReference>
<dbReference type="InterPro" id="IPR011990">
    <property type="entry name" value="TPR-like_helical_dom_sf"/>
</dbReference>
<organism evidence="5 6">
    <name type="scientific">Rhodococcus opacus M213</name>
    <dbReference type="NCBI Taxonomy" id="1129896"/>
    <lineage>
        <taxon>Bacteria</taxon>
        <taxon>Bacillati</taxon>
        <taxon>Actinomycetota</taxon>
        <taxon>Actinomycetes</taxon>
        <taxon>Mycobacteriales</taxon>
        <taxon>Nocardiaceae</taxon>
        <taxon>Rhodococcus</taxon>
    </lineage>
</organism>
<dbReference type="EMBL" id="AJYC02000156">
    <property type="protein sequence ID" value="EKT77354.1"/>
    <property type="molecule type" value="Genomic_DNA"/>
</dbReference>
<name>K8X706_RHOOP</name>
<protein>
    <submittedName>
        <fullName evidence="5">LuxR family transcriptional regulator</fullName>
    </submittedName>
</protein>
<evidence type="ECO:0000313" key="5">
    <source>
        <dbReference type="EMBL" id="EKT77354.1"/>
    </source>
</evidence>
<dbReference type="Pfam" id="PF00196">
    <property type="entry name" value="GerE"/>
    <property type="match status" value="1"/>
</dbReference>
<sequence length="755" mass="81477">MTRDRPEIAGALAHLRQGRPSALLVELDPRTRAAESFSELIAAAQASEFGIVTVPAVESDQLSARSRLLDTLAGAEVQDTGGGAIADQVAELLDSMSQNAPVVVVVEDADWSDPATLSALRALPRILGHLPILWAVGVEPESSRTSRVVNALRQFGAATITAESGDHRAVAGKPVELLQVGAVIGIEFELDVAARVLGRPVGSLLGEIDNALATGILVDDGSVLRFTDAQLRRSIYDALPPSARKALHYDIAEEMMRPGTESKAVWHLVRSTGRLTDDDLDVVRRSISRLATVAPEDAAELALQVSNLFTASDPHHIEFITTAAEHLGNTSRVGEALSILERINVGGLSDREEARLRLVIARLHQAAGDDTEAMTHLSRALALPEIDAELRLALVKTQAVGHINLGETEAADQLTRPIVRSAQHSQDPATKVSADLFASQLAFSQAKVTKALRLAEQAASGVEVSATRPLVAPRIPELWLSTVLLSTDRADEASEILLAGQRHSERRGLAWSVPYWHTVRAIERWMHDELDDAAAEAETALHAAERLDIVRSLQLTRSVLAIVEVDRGKLAHARHLLSAATLPPRPRTYDIWTAAALLRLATGEADYAHQWLDRHANVARLMTLPPRVWPSLVSPSAPSEAILLRLGDIAHTSQDQRVIVSAVAAATSASRESSTPRPRAEGRVAWGWASLTVSELRVARLVAEGHTNRAIAEQLHVSVHTVGTHLRHAFTKLDINTRVELTRLALQHGVVPTEG</sequence>
<dbReference type="InterPro" id="IPR016032">
    <property type="entry name" value="Sig_transdc_resp-reg_C-effctor"/>
</dbReference>
<dbReference type="InterPro" id="IPR036388">
    <property type="entry name" value="WH-like_DNA-bd_sf"/>
</dbReference>
<dbReference type="PANTHER" id="PTHR44688">
    <property type="entry name" value="DNA-BINDING TRANSCRIPTIONAL ACTIVATOR DEVR_DOSR"/>
    <property type="match status" value="1"/>
</dbReference>
<dbReference type="InterPro" id="IPR000792">
    <property type="entry name" value="Tscrpt_reg_LuxR_C"/>
</dbReference>
<dbReference type="Proteomes" id="UP000005951">
    <property type="component" value="Unassembled WGS sequence"/>
</dbReference>
<evidence type="ECO:0000256" key="2">
    <source>
        <dbReference type="ARBA" id="ARBA00023125"/>
    </source>
</evidence>
<keyword evidence="3" id="KW-0804">Transcription</keyword>
<dbReference type="AlphaFoldDB" id="K8X706"/>
<keyword evidence="2" id="KW-0238">DNA-binding</keyword>
<dbReference type="CDD" id="cd06170">
    <property type="entry name" value="LuxR_C_like"/>
    <property type="match status" value="1"/>
</dbReference>
<dbReference type="GO" id="GO:0003677">
    <property type="term" value="F:DNA binding"/>
    <property type="evidence" value="ECO:0007669"/>
    <property type="project" value="UniProtKB-KW"/>
</dbReference>
<evidence type="ECO:0000256" key="1">
    <source>
        <dbReference type="ARBA" id="ARBA00023015"/>
    </source>
</evidence>
<dbReference type="RefSeq" id="WP_005264224.1">
    <property type="nucleotide sequence ID" value="NZ_AJYC02000156.1"/>
</dbReference>
<feature type="domain" description="HTH luxR-type" evidence="4">
    <location>
        <begin position="684"/>
        <end position="749"/>
    </location>
</feature>
<evidence type="ECO:0000256" key="3">
    <source>
        <dbReference type="ARBA" id="ARBA00023163"/>
    </source>
</evidence>
<proteinExistence type="predicted"/>
<dbReference type="SUPFAM" id="SSF46894">
    <property type="entry name" value="C-terminal effector domain of the bipartite response regulators"/>
    <property type="match status" value="1"/>
</dbReference>
<dbReference type="GO" id="GO:0006355">
    <property type="term" value="P:regulation of DNA-templated transcription"/>
    <property type="evidence" value="ECO:0007669"/>
    <property type="project" value="InterPro"/>
</dbReference>